<dbReference type="EMBL" id="CAVLGL010000089">
    <property type="protein sequence ID" value="CAK1594084.1"/>
    <property type="molecule type" value="Genomic_DNA"/>
</dbReference>
<name>A0AAV1LJ60_9NEOP</name>
<comment type="catalytic activity">
    <reaction evidence="5">
        <text>glucuronate acceptor + UDP-alpha-D-glucuronate = acceptor beta-D-glucuronoside + UDP + H(+)</text>
        <dbReference type="Rhea" id="RHEA:21032"/>
        <dbReference type="ChEBI" id="CHEBI:15378"/>
        <dbReference type="ChEBI" id="CHEBI:58052"/>
        <dbReference type="ChEBI" id="CHEBI:58223"/>
        <dbReference type="ChEBI" id="CHEBI:132367"/>
        <dbReference type="ChEBI" id="CHEBI:132368"/>
        <dbReference type="EC" id="2.4.1.17"/>
    </reaction>
</comment>
<comment type="subcellular location">
    <subcellularLocation>
        <location evidence="5">Membrane</location>
        <topology evidence="5">Single-pass membrane protein</topology>
    </subcellularLocation>
</comment>
<evidence type="ECO:0000313" key="6">
    <source>
        <dbReference type="EMBL" id="CAK1594084.1"/>
    </source>
</evidence>
<keyword evidence="7" id="KW-1185">Reference proteome</keyword>
<dbReference type="PROSITE" id="PS00375">
    <property type="entry name" value="UDPGT"/>
    <property type="match status" value="1"/>
</dbReference>
<keyword evidence="3 4" id="KW-0808">Transferase</keyword>
<gene>
    <name evidence="6" type="ORF">PARMNEM_LOCUS13775</name>
</gene>
<reference evidence="6 7" key="1">
    <citation type="submission" date="2023-11" db="EMBL/GenBank/DDBJ databases">
        <authorList>
            <person name="Hedman E."/>
            <person name="Englund M."/>
            <person name="Stromberg M."/>
            <person name="Nyberg Akerstrom W."/>
            <person name="Nylinder S."/>
            <person name="Jareborg N."/>
            <person name="Kallberg Y."/>
            <person name="Kronander E."/>
        </authorList>
    </citation>
    <scope>NUCLEOTIDE SEQUENCE [LARGE SCALE GENOMIC DNA]</scope>
</reference>
<dbReference type="InterPro" id="IPR035595">
    <property type="entry name" value="UDP_glycos_trans_CS"/>
</dbReference>
<dbReference type="Pfam" id="PF00201">
    <property type="entry name" value="UDPGT"/>
    <property type="match status" value="1"/>
</dbReference>
<dbReference type="CDD" id="cd03784">
    <property type="entry name" value="GT1_Gtf-like"/>
    <property type="match status" value="1"/>
</dbReference>
<dbReference type="PANTHER" id="PTHR48043:SF145">
    <property type="entry name" value="FI06409P-RELATED"/>
    <property type="match status" value="1"/>
</dbReference>
<proteinExistence type="inferred from homology"/>
<evidence type="ECO:0000256" key="2">
    <source>
        <dbReference type="ARBA" id="ARBA00022676"/>
    </source>
</evidence>
<evidence type="ECO:0000256" key="1">
    <source>
        <dbReference type="ARBA" id="ARBA00009995"/>
    </source>
</evidence>
<comment type="caution">
    <text evidence="6">The sequence shown here is derived from an EMBL/GenBank/DDBJ whole genome shotgun (WGS) entry which is preliminary data.</text>
</comment>
<evidence type="ECO:0000256" key="5">
    <source>
        <dbReference type="RuleBase" id="RU362059"/>
    </source>
</evidence>
<evidence type="ECO:0000313" key="7">
    <source>
        <dbReference type="Proteomes" id="UP001314205"/>
    </source>
</evidence>
<dbReference type="SUPFAM" id="SSF53756">
    <property type="entry name" value="UDP-Glycosyltransferase/glycogen phosphorylase"/>
    <property type="match status" value="1"/>
</dbReference>
<dbReference type="InterPro" id="IPR002213">
    <property type="entry name" value="UDP_glucos_trans"/>
</dbReference>
<dbReference type="AlphaFoldDB" id="A0AAV1LJ60"/>
<dbReference type="FunFam" id="3.40.50.2000:FF:000050">
    <property type="entry name" value="UDP-glucuronosyltransferase"/>
    <property type="match status" value="1"/>
</dbReference>
<protein>
    <recommendedName>
        <fullName evidence="5">UDP-glucuronosyltransferase</fullName>
        <ecNumber evidence="5">2.4.1.17</ecNumber>
    </recommendedName>
</protein>
<comment type="similarity">
    <text evidence="1 4">Belongs to the UDP-glycosyltransferase family.</text>
</comment>
<dbReference type="Gene3D" id="3.40.50.2000">
    <property type="entry name" value="Glycogen Phosphorylase B"/>
    <property type="match status" value="1"/>
</dbReference>
<accession>A0AAV1LJ60</accession>
<dbReference type="EC" id="2.4.1.17" evidence="5"/>
<dbReference type="GO" id="GO:0016020">
    <property type="term" value="C:membrane"/>
    <property type="evidence" value="ECO:0007669"/>
    <property type="project" value="UniProtKB-SubCell"/>
</dbReference>
<sequence>MNRYLYNLEKEIFKTTFEPLMTARGKVLCSYEETRYFNSLVLVNSLLLLNEETTLPEKFKPIAGLHIGRKTKPLPKELKNILDNARKGVIYFSMGTVLKSQYVPMTLKLIEVFRKLKQTVIWNTEAKFPNLPSNVHTLKWAPQQSILSHPNCILFITHGGLFSLTEAVHFGVPIIGIPAFGDQITHVESAVRKGFAIHVDLSHSMSKDVYEAILTILSDPR</sequence>
<dbReference type="GO" id="GO:0015020">
    <property type="term" value="F:glucuronosyltransferase activity"/>
    <property type="evidence" value="ECO:0007669"/>
    <property type="project" value="UniProtKB-EC"/>
</dbReference>
<evidence type="ECO:0000256" key="3">
    <source>
        <dbReference type="ARBA" id="ARBA00022679"/>
    </source>
</evidence>
<dbReference type="InterPro" id="IPR050271">
    <property type="entry name" value="UDP-glycosyltransferase"/>
</dbReference>
<organism evidence="6 7">
    <name type="scientific">Parnassius mnemosyne</name>
    <name type="common">clouded apollo</name>
    <dbReference type="NCBI Taxonomy" id="213953"/>
    <lineage>
        <taxon>Eukaryota</taxon>
        <taxon>Metazoa</taxon>
        <taxon>Ecdysozoa</taxon>
        <taxon>Arthropoda</taxon>
        <taxon>Hexapoda</taxon>
        <taxon>Insecta</taxon>
        <taxon>Pterygota</taxon>
        <taxon>Neoptera</taxon>
        <taxon>Endopterygota</taxon>
        <taxon>Lepidoptera</taxon>
        <taxon>Glossata</taxon>
        <taxon>Ditrysia</taxon>
        <taxon>Papilionoidea</taxon>
        <taxon>Papilionidae</taxon>
        <taxon>Parnassiinae</taxon>
        <taxon>Parnassini</taxon>
        <taxon>Parnassius</taxon>
        <taxon>Driopa</taxon>
    </lineage>
</organism>
<dbReference type="Proteomes" id="UP001314205">
    <property type="component" value="Unassembled WGS sequence"/>
</dbReference>
<evidence type="ECO:0000256" key="4">
    <source>
        <dbReference type="RuleBase" id="RU003718"/>
    </source>
</evidence>
<dbReference type="PANTHER" id="PTHR48043">
    <property type="entry name" value="EG:EG0003.4 PROTEIN-RELATED"/>
    <property type="match status" value="1"/>
</dbReference>
<keyword evidence="2 4" id="KW-0328">Glycosyltransferase</keyword>